<reference evidence="1" key="1">
    <citation type="submission" date="2020-05" db="EMBL/GenBank/DDBJ databases">
        <authorList>
            <person name="Chiriac C."/>
            <person name="Salcher M."/>
            <person name="Ghai R."/>
            <person name="Kavagutti S V."/>
        </authorList>
    </citation>
    <scope>NUCLEOTIDE SEQUENCE</scope>
</reference>
<name>A0A6J5SVK3_9CAUD</name>
<organism evidence="1">
    <name type="scientific">uncultured Caudovirales phage</name>
    <dbReference type="NCBI Taxonomy" id="2100421"/>
    <lineage>
        <taxon>Viruses</taxon>
        <taxon>Duplodnaviria</taxon>
        <taxon>Heunggongvirae</taxon>
        <taxon>Uroviricota</taxon>
        <taxon>Caudoviricetes</taxon>
        <taxon>Peduoviridae</taxon>
        <taxon>Maltschvirus</taxon>
        <taxon>Maltschvirus maltsch</taxon>
    </lineage>
</organism>
<accession>A0A6J5SVK3</accession>
<proteinExistence type="predicted"/>
<gene>
    <name evidence="1" type="ORF">UFOVP1615_37</name>
</gene>
<evidence type="ECO:0000313" key="1">
    <source>
        <dbReference type="EMBL" id="CAB4219558.1"/>
    </source>
</evidence>
<protein>
    <submittedName>
        <fullName evidence="1">Uncharacterized protein</fullName>
    </submittedName>
</protein>
<dbReference type="EMBL" id="LR797481">
    <property type="protein sequence ID" value="CAB4219558.1"/>
    <property type="molecule type" value="Genomic_DNA"/>
</dbReference>
<sequence length="241" mass="28719">MVRFEYKVLDQHYKRTLPTSWSELNIRDLFELQRLVEPNQLTYISVMTSTPIEHIDAFPSDLIDILVDASQFIYDELLVYESKCPYEFKPLGQLEVAQFEHWRTRPTMEHTLALLHTSTEPYAFSSRMDLVDEILEMPADIGLYWQNYYNKEFAEHVKKFAPLYQAYEPTDEEINAGYEDLTKWGAYSTYEELAQGDIFRLEQVARLSVDNVYYYLLYKKTKNEYHKNLSDYAIQRAHRNN</sequence>